<evidence type="ECO:0000256" key="1">
    <source>
        <dbReference type="SAM" id="Phobius"/>
    </source>
</evidence>
<dbReference type="AlphaFoldDB" id="A0A370G681"/>
<name>A0A370G681_9BACI</name>
<dbReference type="RefSeq" id="WP_114747137.1">
    <property type="nucleotide sequence ID" value="NZ_QQAY01000021.1"/>
</dbReference>
<keyword evidence="3" id="KW-1185">Reference proteome</keyword>
<comment type="caution">
    <text evidence="2">The sequence shown here is derived from an EMBL/GenBank/DDBJ whole genome shotgun (WGS) entry which is preliminary data.</text>
</comment>
<sequence>MNWIRKTITEMNYKGIAIYSLIMGPILGIATIYIVDRKPGFAITFLILLIVSSLNSSVERWAKANEKREVKK</sequence>
<dbReference type="OrthoDB" id="2971227at2"/>
<evidence type="ECO:0000313" key="2">
    <source>
        <dbReference type="EMBL" id="RDI37543.1"/>
    </source>
</evidence>
<organism evidence="2 3">
    <name type="scientific">Falsibacillus pallidus</name>
    <dbReference type="NCBI Taxonomy" id="493781"/>
    <lineage>
        <taxon>Bacteria</taxon>
        <taxon>Bacillati</taxon>
        <taxon>Bacillota</taxon>
        <taxon>Bacilli</taxon>
        <taxon>Bacillales</taxon>
        <taxon>Bacillaceae</taxon>
        <taxon>Falsibacillus</taxon>
    </lineage>
</organism>
<protein>
    <submittedName>
        <fullName evidence="2">Uncharacterized protein</fullName>
    </submittedName>
</protein>
<reference evidence="2 3" key="1">
    <citation type="submission" date="2018-07" db="EMBL/GenBank/DDBJ databases">
        <title>Genomic Encyclopedia of Type Strains, Phase IV (KMG-IV): sequencing the most valuable type-strain genomes for metagenomic binning, comparative biology and taxonomic classification.</title>
        <authorList>
            <person name="Goeker M."/>
        </authorList>
    </citation>
    <scope>NUCLEOTIDE SEQUENCE [LARGE SCALE GENOMIC DNA]</scope>
    <source>
        <strain evidence="2 3">DSM 25281</strain>
    </source>
</reference>
<dbReference type="EMBL" id="QQAY01000021">
    <property type="protein sequence ID" value="RDI37543.1"/>
    <property type="molecule type" value="Genomic_DNA"/>
</dbReference>
<evidence type="ECO:0000313" key="3">
    <source>
        <dbReference type="Proteomes" id="UP000255326"/>
    </source>
</evidence>
<keyword evidence="1" id="KW-0472">Membrane</keyword>
<feature type="transmembrane region" description="Helical" evidence="1">
    <location>
        <begin position="41"/>
        <end position="58"/>
    </location>
</feature>
<accession>A0A370G681</accession>
<keyword evidence="1" id="KW-0812">Transmembrane</keyword>
<keyword evidence="1" id="KW-1133">Transmembrane helix</keyword>
<feature type="transmembrane region" description="Helical" evidence="1">
    <location>
        <begin position="16"/>
        <end position="35"/>
    </location>
</feature>
<gene>
    <name evidence="2" type="ORF">DFR59_12140</name>
</gene>
<dbReference type="Proteomes" id="UP000255326">
    <property type="component" value="Unassembled WGS sequence"/>
</dbReference>
<proteinExistence type="predicted"/>